<dbReference type="STRING" id="1398.AB434_1159"/>
<gene>
    <name evidence="2" type="ORF">HMPREF3213_00240</name>
    <name evidence="3" type="ORF">QN341_10815</name>
    <name evidence="1" type="ORF">SB48_HM08orf06660</name>
</gene>
<protein>
    <submittedName>
        <fullName evidence="3">YaaR family protein</fullName>
    </submittedName>
</protein>
<sequence>MKIQQDLRIGLDKTAREAKSMVTGTTNFAEMMDTSREKLQMNEFHQLLSQIDEAGSRLARSRNLKDLSKFKSLVKQFVKQTVEYGMKNKQSQSFDRFGESRKLNIVETIDKKLADLTDACLRKEQPALDILGKIGEVKGLLINLYT</sequence>
<evidence type="ECO:0000313" key="5">
    <source>
        <dbReference type="Proteomes" id="UP000070376"/>
    </source>
</evidence>
<accession>A0A0C5CH31</accession>
<name>A0A0C5CH31_HEYCO</name>
<reference evidence="3" key="5">
    <citation type="submission" date="2023-06" db="EMBL/GenBank/DDBJ databases">
        <title>Probiogenomic evaluation and L lactic producing Weizmannia coaggulans BKMTCR2-2 from tree bark.</title>
        <authorList>
            <person name="Mahittikon J."/>
            <person name="Tanasupawat S."/>
        </authorList>
    </citation>
    <scope>NUCLEOTIDE SEQUENCE</scope>
    <source>
        <strain evidence="3">BKMTCR2-2</strain>
    </source>
</reference>
<evidence type="ECO:0000313" key="1">
    <source>
        <dbReference type="EMBL" id="AJO25015.1"/>
    </source>
</evidence>
<keyword evidence="4" id="KW-1185">Reference proteome</keyword>
<dbReference type="Proteomes" id="UP000032024">
    <property type="component" value="Chromosome"/>
</dbReference>
<reference evidence="2" key="3">
    <citation type="submission" date="2016-01" db="EMBL/GenBank/DDBJ databases">
        <authorList>
            <person name="Oliw E.H."/>
        </authorList>
    </citation>
    <scope>NUCLEOTIDE SEQUENCE [LARGE SCALE GENOMIC DNA]</scope>
    <source>
        <strain evidence="2">GED7749B</strain>
    </source>
</reference>
<evidence type="ECO:0000313" key="2">
    <source>
        <dbReference type="EMBL" id="KWZ85730.1"/>
    </source>
</evidence>
<dbReference type="InterPro" id="IPR024042">
    <property type="entry name" value="TM1646-like_dom_sf"/>
</dbReference>
<evidence type="ECO:0000313" key="3">
    <source>
        <dbReference type="EMBL" id="MDL5041539.1"/>
    </source>
</evidence>
<dbReference type="Proteomes" id="UP001223084">
    <property type="component" value="Unassembled WGS sequence"/>
</dbReference>
<dbReference type="Gene3D" id="1.20.120.490">
    <property type="entry name" value="Hypothetical protein TM1646-like domain"/>
    <property type="match status" value="1"/>
</dbReference>
<dbReference type="Pfam" id="PF03885">
    <property type="entry name" value="DUF327"/>
    <property type="match status" value="1"/>
</dbReference>
<evidence type="ECO:0000313" key="4">
    <source>
        <dbReference type="Proteomes" id="UP000032024"/>
    </source>
</evidence>
<dbReference type="SUPFAM" id="SSF158397">
    <property type="entry name" value="TM1646-like"/>
    <property type="match status" value="1"/>
</dbReference>
<reference evidence="4" key="2">
    <citation type="submission" date="2015-01" db="EMBL/GenBank/DDBJ databases">
        <title>Comparative genome analysis of Bacillus coagulans HM-08, Clostridium butyricum HM-68, Bacillus subtilis HM-66 and Bacillus paralicheniformis BL-09.</title>
        <authorList>
            <person name="Zhang H."/>
        </authorList>
    </citation>
    <scope>NUCLEOTIDE SEQUENCE [LARGE SCALE GENOMIC DNA]</scope>
    <source>
        <strain evidence="4">HM-08</strain>
    </source>
</reference>
<reference evidence="5" key="4">
    <citation type="submission" date="2016-01" db="EMBL/GenBank/DDBJ databases">
        <authorList>
            <person name="Mitreva M."/>
            <person name="Pepin K.H."/>
            <person name="Mihindukulasuriya K.A."/>
            <person name="Fulton R."/>
            <person name="Fronick C."/>
            <person name="O'Laughlin M."/>
            <person name="Miner T."/>
            <person name="Herter B."/>
            <person name="Rosa B.A."/>
            <person name="Cordes M."/>
            <person name="Tomlinson C."/>
            <person name="Wollam A."/>
            <person name="Palsikar V.B."/>
            <person name="Mardis E.R."/>
            <person name="Wilson R.K."/>
        </authorList>
    </citation>
    <scope>NUCLEOTIDE SEQUENCE [LARGE SCALE GENOMIC DNA]</scope>
    <source>
        <strain evidence="5">GED7749B</strain>
    </source>
</reference>
<dbReference type="InterPro" id="IPR005585">
    <property type="entry name" value="DUF327"/>
</dbReference>
<reference evidence="1" key="1">
    <citation type="submission" date="2015-01" db="EMBL/GenBank/DDBJ databases">
        <title>Comparative genome analysis of Bacillus coagulans HM-08, Clostridium butyricum HM-68, Bacillus subtilis HM-66 and Bacillus licheniformis BL-09.</title>
        <authorList>
            <person name="Zhang H."/>
        </authorList>
    </citation>
    <scope>NUCLEOTIDE SEQUENCE [LARGE SCALE GENOMIC DNA]</scope>
    <source>
        <strain evidence="1">HM-08</strain>
    </source>
</reference>
<dbReference type="AlphaFoldDB" id="A0A0C5CH31"/>
<dbReference type="EMBL" id="LRPN01000011">
    <property type="protein sequence ID" value="KWZ85730.1"/>
    <property type="molecule type" value="Genomic_DNA"/>
</dbReference>
<dbReference type="GeneID" id="93258019"/>
<proteinExistence type="predicted"/>
<organism evidence="2 5">
    <name type="scientific">Heyndrickxia coagulans</name>
    <name type="common">Weizmannia coagulans</name>
    <dbReference type="NCBI Taxonomy" id="1398"/>
    <lineage>
        <taxon>Bacteria</taxon>
        <taxon>Bacillati</taxon>
        <taxon>Bacillota</taxon>
        <taxon>Bacilli</taxon>
        <taxon>Bacillales</taxon>
        <taxon>Bacillaceae</taxon>
        <taxon>Heyndrickxia</taxon>
    </lineage>
</organism>
<dbReference type="RefSeq" id="WP_014096592.1">
    <property type="nucleotide sequence ID" value="NZ_CP010525.1"/>
</dbReference>
<dbReference type="EMBL" id="JASUZX010000002">
    <property type="protein sequence ID" value="MDL5041539.1"/>
    <property type="molecule type" value="Genomic_DNA"/>
</dbReference>
<dbReference type="Proteomes" id="UP000070376">
    <property type="component" value="Unassembled WGS sequence"/>
</dbReference>
<dbReference type="EMBL" id="CP010525">
    <property type="protein sequence ID" value="AJO25015.1"/>
    <property type="molecule type" value="Genomic_DNA"/>
</dbReference>
<dbReference type="PATRIC" id="fig|1398.18.peg.4190"/>